<name>A0A3G5A9M4_9VIRU</name>
<reference evidence="1" key="1">
    <citation type="submission" date="2018-10" db="EMBL/GenBank/DDBJ databases">
        <title>Hidden diversity of soil giant viruses.</title>
        <authorList>
            <person name="Schulz F."/>
            <person name="Alteio L."/>
            <person name="Goudeau D."/>
            <person name="Ryan E.M."/>
            <person name="Malmstrom R.R."/>
            <person name="Blanchard J."/>
            <person name="Woyke T."/>
        </authorList>
    </citation>
    <scope>NUCLEOTIDE SEQUENCE</scope>
    <source>
        <strain evidence="1">HYV1</strain>
    </source>
</reference>
<protein>
    <submittedName>
        <fullName evidence="1">Uncharacterized protein</fullName>
    </submittedName>
</protein>
<proteinExistence type="predicted"/>
<dbReference type="EMBL" id="MK072397">
    <property type="protein sequence ID" value="AYV83968.1"/>
    <property type="molecule type" value="Genomic_DNA"/>
</dbReference>
<sequence>MVKTSIKNHLKRSEATQSLREGVDAIASGDLSAFNVTTDITTDITYSENFN</sequence>
<gene>
    <name evidence="1" type="ORF">Hyperionvirus15_6</name>
</gene>
<accession>A0A3G5A9M4</accession>
<evidence type="ECO:0000313" key="1">
    <source>
        <dbReference type="EMBL" id="AYV83968.1"/>
    </source>
</evidence>
<organism evidence="1">
    <name type="scientific">Hyperionvirus sp</name>
    <dbReference type="NCBI Taxonomy" id="2487770"/>
    <lineage>
        <taxon>Viruses</taxon>
        <taxon>Varidnaviria</taxon>
        <taxon>Bamfordvirae</taxon>
        <taxon>Nucleocytoviricota</taxon>
        <taxon>Megaviricetes</taxon>
        <taxon>Imitervirales</taxon>
        <taxon>Mimiviridae</taxon>
        <taxon>Klosneuvirinae</taxon>
    </lineage>
</organism>